<dbReference type="Pfam" id="PF13535">
    <property type="entry name" value="ATP-grasp_4"/>
    <property type="match status" value="1"/>
</dbReference>
<proteinExistence type="predicted"/>
<dbReference type="AlphaFoldDB" id="K1R847"/>
<evidence type="ECO:0000313" key="1">
    <source>
        <dbReference type="EMBL" id="EKC45062.1"/>
    </source>
</evidence>
<organism evidence="1">
    <name type="scientific">human gut metagenome</name>
    <dbReference type="NCBI Taxonomy" id="408170"/>
    <lineage>
        <taxon>unclassified sequences</taxon>
        <taxon>metagenomes</taxon>
        <taxon>organismal metagenomes</taxon>
    </lineage>
</organism>
<accession>K1R847</accession>
<name>K1R847_9ZZZZ</name>
<gene>
    <name evidence="1" type="ORF">LEA_20393</name>
</gene>
<sequence>GIAKVTRNMNKDDFVKAYNVALNESRDKSVLIEQFIEGPEFSVEIIVWNGEVNVLTVTDKKQQVLLIL</sequence>
<feature type="non-terminal residue" evidence="1">
    <location>
        <position position="1"/>
    </location>
</feature>
<dbReference type="Gene3D" id="3.30.470.20">
    <property type="entry name" value="ATP-grasp fold, B domain"/>
    <property type="match status" value="1"/>
</dbReference>
<dbReference type="EMBL" id="AJWY01014012">
    <property type="protein sequence ID" value="EKC45062.1"/>
    <property type="molecule type" value="Genomic_DNA"/>
</dbReference>
<protein>
    <submittedName>
        <fullName evidence="1">Uncharacterized protein</fullName>
    </submittedName>
</protein>
<comment type="caution">
    <text evidence="1">The sequence shown here is derived from an EMBL/GenBank/DDBJ whole genome shotgun (WGS) entry which is preliminary data.</text>
</comment>
<dbReference type="SUPFAM" id="SSF56059">
    <property type="entry name" value="Glutathione synthetase ATP-binding domain-like"/>
    <property type="match status" value="1"/>
</dbReference>
<reference evidence="1" key="1">
    <citation type="journal article" date="2013" name="Environ. Microbiol.">
        <title>Microbiota from the distal guts of lean and obese adolescents exhibit partial functional redundancy besides clear differences in community structure.</title>
        <authorList>
            <person name="Ferrer M."/>
            <person name="Ruiz A."/>
            <person name="Lanza F."/>
            <person name="Haange S.B."/>
            <person name="Oberbach A."/>
            <person name="Till H."/>
            <person name="Bargiela R."/>
            <person name="Campoy C."/>
            <person name="Segura M.T."/>
            <person name="Richter M."/>
            <person name="von Bergen M."/>
            <person name="Seifert J."/>
            <person name="Suarez A."/>
        </authorList>
    </citation>
    <scope>NUCLEOTIDE SEQUENCE</scope>
</reference>